<protein>
    <submittedName>
        <fullName evidence="2">Uncharacterized protein</fullName>
    </submittedName>
</protein>
<evidence type="ECO:0000313" key="3">
    <source>
        <dbReference type="Proteomes" id="UP000008021"/>
    </source>
</evidence>
<evidence type="ECO:0000313" key="2">
    <source>
        <dbReference type="EnsemblPlants" id="OMERI04G23290.1"/>
    </source>
</evidence>
<dbReference type="Gramene" id="OMERI04G23290.1">
    <property type="protein sequence ID" value="OMERI04G23290.1"/>
    <property type="gene ID" value="OMERI04G23290"/>
</dbReference>
<reference evidence="2" key="1">
    <citation type="submission" date="2015-04" db="UniProtKB">
        <authorList>
            <consortium name="EnsemblPlants"/>
        </authorList>
    </citation>
    <scope>IDENTIFICATION</scope>
</reference>
<sequence length="108" mass="11784">MEEDLLPRDDPSAVLLDEARPTPPTGRFNLHHAFLRGINGILYYTPEILGVGGFFSKFDLSSSSTSIPLSAITTLEQVPETKGIPLEVLSECFASTNISSKDDSKEDK</sequence>
<name>A0A0E0DJB8_9ORYZ</name>
<dbReference type="EnsemblPlants" id="OMERI04G23290.1">
    <property type="protein sequence ID" value="OMERI04G23290.1"/>
    <property type="gene ID" value="OMERI04G23290"/>
</dbReference>
<dbReference type="HOGENOM" id="CLU_2201188_0_0_1"/>
<keyword evidence="3" id="KW-1185">Reference proteome</keyword>
<dbReference type="AlphaFoldDB" id="A0A0E0DJB8"/>
<evidence type="ECO:0000256" key="1">
    <source>
        <dbReference type="SAM" id="MobiDB-lite"/>
    </source>
</evidence>
<organism evidence="2">
    <name type="scientific">Oryza meridionalis</name>
    <dbReference type="NCBI Taxonomy" id="40149"/>
    <lineage>
        <taxon>Eukaryota</taxon>
        <taxon>Viridiplantae</taxon>
        <taxon>Streptophyta</taxon>
        <taxon>Embryophyta</taxon>
        <taxon>Tracheophyta</taxon>
        <taxon>Spermatophyta</taxon>
        <taxon>Magnoliopsida</taxon>
        <taxon>Liliopsida</taxon>
        <taxon>Poales</taxon>
        <taxon>Poaceae</taxon>
        <taxon>BOP clade</taxon>
        <taxon>Oryzoideae</taxon>
        <taxon>Oryzeae</taxon>
        <taxon>Oryzinae</taxon>
        <taxon>Oryza</taxon>
    </lineage>
</organism>
<dbReference type="Proteomes" id="UP000008021">
    <property type="component" value="Chromosome 4"/>
</dbReference>
<feature type="region of interest" description="Disordered" evidence="1">
    <location>
        <begin position="1"/>
        <end position="21"/>
    </location>
</feature>
<accession>A0A0E0DJB8</accession>
<reference evidence="2" key="2">
    <citation type="submission" date="2018-05" db="EMBL/GenBank/DDBJ databases">
        <title>OmerRS3 (Oryza meridionalis Reference Sequence Version 3).</title>
        <authorList>
            <person name="Zhang J."/>
            <person name="Kudrna D."/>
            <person name="Lee S."/>
            <person name="Talag J."/>
            <person name="Welchert J."/>
            <person name="Wing R.A."/>
        </authorList>
    </citation>
    <scope>NUCLEOTIDE SEQUENCE [LARGE SCALE GENOMIC DNA]</scope>
    <source>
        <strain evidence="2">cv. OR44</strain>
    </source>
</reference>
<feature type="compositionally biased region" description="Basic and acidic residues" evidence="1">
    <location>
        <begin position="1"/>
        <end position="11"/>
    </location>
</feature>
<proteinExistence type="predicted"/>